<dbReference type="Gene3D" id="1.10.10.10">
    <property type="entry name" value="Winged helix-like DNA-binding domain superfamily/Winged helix DNA-binding domain"/>
    <property type="match status" value="1"/>
</dbReference>
<dbReference type="Pfam" id="PF12840">
    <property type="entry name" value="HTH_20"/>
    <property type="match status" value="1"/>
</dbReference>
<dbReference type="Proteomes" id="UP000273734">
    <property type="component" value="Unassembled WGS sequence"/>
</dbReference>
<sequence>MDMKPKIASAASLIADPARAAILESLLDGSARPAGELAYAAGVTAQTASAHLAKLVAGGLLMVESEGRHRYYRLAGSEVAAALETLASIDSVKVVRQKPLSCEARSLRFARCCYDHLAGSIGVALTRKLQERGFLVAGDNKQFLITPAGATWFRNLGLDVEKLRATPRGLARQCLDWTERQHHLAGPLGVELMAVLCSNGWLRRSKSSRAVEVTPVGQFAFAEQLGIDAGSLASLP</sequence>
<proteinExistence type="predicted"/>
<dbReference type="AlphaFoldDB" id="A0AB74CXL2"/>
<dbReference type="EMBL" id="QTNY01000034">
    <property type="protein sequence ID" value="RQP69141.1"/>
    <property type="molecule type" value="Genomic_DNA"/>
</dbReference>
<evidence type="ECO:0000313" key="3">
    <source>
        <dbReference type="Proteomes" id="UP000273734"/>
    </source>
</evidence>
<gene>
    <name evidence="2" type="ORF">DF015_32765</name>
</gene>
<dbReference type="InterPro" id="IPR036388">
    <property type="entry name" value="WH-like_DNA-bd_sf"/>
</dbReference>
<name>A0AB74CXL2_9BURK</name>
<dbReference type="InterPro" id="IPR001845">
    <property type="entry name" value="HTH_ArsR_DNA-bd_dom"/>
</dbReference>
<organism evidence="2 3">
    <name type="scientific">Burkholderia ubonensis</name>
    <dbReference type="NCBI Taxonomy" id="101571"/>
    <lineage>
        <taxon>Bacteria</taxon>
        <taxon>Pseudomonadati</taxon>
        <taxon>Pseudomonadota</taxon>
        <taxon>Betaproteobacteria</taxon>
        <taxon>Burkholderiales</taxon>
        <taxon>Burkholderiaceae</taxon>
        <taxon>Burkholderia</taxon>
        <taxon>Burkholderia cepacia complex</taxon>
    </lineage>
</organism>
<reference evidence="2 3" key="1">
    <citation type="submission" date="2018-08" db="EMBL/GenBank/DDBJ databases">
        <title>Comparative analysis of Burkholderia isolates from Puerto Rico.</title>
        <authorList>
            <person name="Hall C."/>
            <person name="Sahl J."/>
            <person name="Wagner D."/>
        </authorList>
    </citation>
    <scope>NUCLEOTIDE SEQUENCE [LARGE SCALE GENOMIC DNA]</scope>
    <source>
        <strain evidence="2 3">Bp8964</strain>
    </source>
</reference>
<accession>A0AB74CXL2</accession>
<protein>
    <submittedName>
        <fullName evidence="2">Transcriptional regulator</fullName>
    </submittedName>
</protein>
<dbReference type="SUPFAM" id="SSF46785">
    <property type="entry name" value="Winged helix' DNA-binding domain"/>
    <property type="match status" value="1"/>
</dbReference>
<dbReference type="GO" id="GO:0046686">
    <property type="term" value="P:response to cadmium ion"/>
    <property type="evidence" value="ECO:0007669"/>
    <property type="project" value="TreeGrafter"/>
</dbReference>
<dbReference type="PROSITE" id="PS50987">
    <property type="entry name" value="HTH_ARSR_2"/>
    <property type="match status" value="1"/>
</dbReference>
<dbReference type="InterPro" id="IPR011991">
    <property type="entry name" value="ArsR-like_HTH"/>
</dbReference>
<dbReference type="GO" id="GO:0010288">
    <property type="term" value="P:response to lead ion"/>
    <property type="evidence" value="ECO:0007669"/>
    <property type="project" value="TreeGrafter"/>
</dbReference>
<dbReference type="InterPro" id="IPR036390">
    <property type="entry name" value="WH_DNA-bd_sf"/>
</dbReference>
<dbReference type="RefSeq" id="WP_095402627.1">
    <property type="nucleotide sequence ID" value="NZ_NQMX01000012.1"/>
</dbReference>
<dbReference type="NCBIfam" id="NF033788">
    <property type="entry name" value="HTH_metalloreg"/>
    <property type="match status" value="1"/>
</dbReference>
<dbReference type="PANTHER" id="PTHR39168:SF1">
    <property type="entry name" value="TRANSCRIPTIONAL REGULATORY PROTEIN"/>
    <property type="match status" value="1"/>
</dbReference>
<dbReference type="GO" id="GO:0003677">
    <property type="term" value="F:DNA binding"/>
    <property type="evidence" value="ECO:0007669"/>
    <property type="project" value="TreeGrafter"/>
</dbReference>
<dbReference type="PRINTS" id="PR00778">
    <property type="entry name" value="HTHARSR"/>
</dbReference>
<evidence type="ECO:0000259" key="1">
    <source>
        <dbReference type="PROSITE" id="PS50987"/>
    </source>
</evidence>
<dbReference type="GO" id="GO:0032791">
    <property type="term" value="F:lead ion binding"/>
    <property type="evidence" value="ECO:0007669"/>
    <property type="project" value="TreeGrafter"/>
</dbReference>
<feature type="domain" description="HTH arsR-type" evidence="1">
    <location>
        <begin position="1"/>
        <end position="94"/>
    </location>
</feature>
<dbReference type="PANTHER" id="PTHR39168">
    <property type="entry name" value="TRANSCRIPTIONAL REGULATOR-RELATED"/>
    <property type="match status" value="1"/>
</dbReference>
<dbReference type="CDD" id="cd00090">
    <property type="entry name" value="HTH_ARSR"/>
    <property type="match status" value="1"/>
</dbReference>
<evidence type="ECO:0000313" key="2">
    <source>
        <dbReference type="EMBL" id="RQP69141.1"/>
    </source>
</evidence>
<dbReference type="GO" id="GO:0003700">
    <property type="term" value="F:DNA-binding transcription factor activity"/>
    <property type="evidence" value="ECO:0007669"/>
    <property type="project" value="InterPro"/>
</dbReference>
<comment type="caution">
    <text evidence="2">The sequence shown here is derived from an EMBL/GenBank/DDBJ whole genome shotgun (WGS) entry which is preliminary data.</text>
</comment>
<dbReference type="InterPro" id="IPR052543">
    <property type="entry name" value="HTH_Metal-responsive_Reg"/>
</dbReference>
<dbReference type="SMART" id="SM00418">
    <property type="entry name" value="HTH_ARSR"/>
    <property type="match status" value="1"/>
</dbReference>
<dbReference type="GO" id="GO:0097063">
    <property type="term" value="F:cadmium ion sensor activity"/>
    <property type="evidence" value="ECO:0007669"/>
    <property type="project" value="TreeGrafter"/>
</dbReference>